<comment type="similarity">
    <text evidence="8 9">Belongs to the TonB-dependent receptor family.</text>
</comment>
<keyword evidence="10" id="KW-0732">Signal</keyword>
<dbReference type="Gene3D" id="2.170.130.10">
    <property type="entry name" value="TonB-dependent receptor, plug domain"/>
    <property type="match status" value="1"/>
</dbReference>
<feature type="domain" description="TonB-dependent receptor-like beta-barrel" evidence="11">
    <location>
        <begin position="215"/>
        <end position="633"/>
    </location>
</feature>
<reference evidence="14" key="1">
    <citation type="journal article" date="2019" name="Int. J. Syst. Evol. Microbiol.">
        <title>The Global Catalogue of Microorganisms (GCM) 10K type strain sequencing project: providing services to taxonomists for standard genome sequencing and annotation.</title>
        <authorList>
            <consortium name="The Broad Institute Genomics Platform"/>
            <consortium name="The Broad Institute Genome Sequencing Center for Infectious Disease"/>
            <person name="Wu L."/>
            <person name="Ma J."/>
        </authorList>
    </citation>
    <scope>NUCLEOTIDE SEQUENCE [LARGE SCALE GENOMIC DNA]</scope>
    <source>
        <strain evidence="14">JCM 18401</strain>
    </source>
</reference>
<accession>A0ABP9FEN9</accession>
<organism evidence="13 14">
    <name type="scientific">Ferrimonas pelagia</name>
    <dbReference type="NCBI Taxonomy" id="1177826"/>
    <lineage>
        <taxon>Bacteria</taxon>
        <taxon>Pseudomonadati</taxon>
        <taxon>Pseudomonadota</taxon>
        <taxon>Gammaproteobacteria</taxon>
        <taxon>Alteromonadales</taxon>
        <taxon>Ferrimonadaceae</taxon>
        <taxon>Ferrimonas</taxon>
    </lineage>
</organism>
<evidence type="ECO:0000313" key="14">
    <source>
        <dbReference type="Proteomes" id="UP001499988"/>
    </source>
</evidence>
<feature type="domain" description="TonB-dependent receptor plug" evidence="12">
    <location>
        <begin position="69"/>
        <end position="158"/>
    </location>
</feature>
<evidence type="ECO:0000259" key="12">
    <source>
        <dbReference type="Pfam" id="PF07715"/>
    </source>
</evidence>
<dbReference type="Pfam" id="PF00593">
    <property type="entry name" value="TonB_dep_Rec_b-barrel"/>
    <property type="match status" value="1"/>
</dbReference>
<comment type="subcellular location">
    <subcellularLocation>
        <location evidence="1 8">Cell outer membrane</location>
        <topology evidence="1 8">Multi-pass membrane protein</topology>
    </subcellularLocation>
</comment>
<keyword evidence="5 9" id="KW-0798">TonB box</keyword>
<keyword evidence="7 8" id="KW-0998">Cell outer membrane</keyword>
<keyword evidence="2 8" id="KW-0813">Transport</keyword>
<dbReference type="InterPro" id="IPR012910">
    <property type="entry name" value="Plug_dom"/>
</dbReference>
<dbReference type="PANTHER" id="PTHR30069">
    <property type="entry name" value="TONB-DEPENDENT OUTER MEMBRANE RECEPTOR"/>
    <property type="match status" value="1"/>
</dbReference>
<keyword evidence="4 8" id="KW-0812">Transmembrane</keyword>
<evidence type="ECO:0000256" key="2">
    <source>
        <dbReference type="ARBA" id="ARBA00022448"/>
    </source>
</evidence>
<evidence type="ECO:0000256" key="5">
    <source>
        <dbReference type="ARBA" id="ARBA00023077"/>
    </source>
</evidence>
<feature type="chain" id="PRO_5045164515" evidence="10">
    <location>
        <begin position="32"/>
        <end position="675"/>
    </location>
</feature>
<dbReference type="SUPFAM" id="SSF56935">
    <property type="entry name" value="Porins"/>
    <property type="match status" value="1"/>
</dbReference>
<evidence type="ECO:0000256" key="10">
    <source>
        <dbReference type="SAM" id="SignalP"/>
    </source>
</evidence>
<keyword evidence="3 8" id="KW-1134">Transmembrane beta strand</keyword>
<evidence type="ECO:0000259" key="11">
    <source>
        <dbReference type="Pfam" id="PF00593"/>
    </source>
</evidence>
<evidence type="ECO:0000256" key="8">
    <source>
        <dbReference type="PROSITE-ProRule" id="PRU01360"/>
    </source>
</evidence>
<keyword evidence="14" id="KW-1185">Reference proteome</keyword>
<protein>
    <submittedName>
        <fullName evidence="13">TonB-dependent copper receptor</fullName>
    </submittedName>
</protein>
<proteinExistence type="inferred from homology"/>
<dbReference type="InterPro" id="IPR000531">
    <property type="entry name" value="Beta-barrel_TonB"/>
</dbReference>
<evidence type="ECO:0000256" key="9">
    <source>
        <dbReference type="RuleBase" id="RU003357"/>
    </source>
</evidence>
<evidence type="ECO:0000256" key="1">
    <source>
        <dbReference type="ARBA" id="ARBA00004571"/>
    </source>
</evidence>
<dbReference type="NCBIfam" id="TIGR01778">
    <property type="entry name" value="TonB-copper"/>
    <property type="match status" value="1"/>
</dbReference>
<feature type="signal peptide" evidence="10">
    <location>
        <begin position="1"/>
        <end position="31"/>
    </location>
</feature>
<dbReference type="Proteomes" id="UP001499988">
    <property type="component" value="Unassembled WGS sequence"/>
</dbReference>
<dbReference type="Pfam" id="PF07715">
    <property type="entry name" value="Plug"/>
    <property type="match status" value="1"/>
</dbReference>
<evidence type="ECO:0000256" key="7">
    <source>
        <dbReference type="ARBA" id="ARBA00023237"/>
    </source>
</evidence>
<dbReference type="InterPro" id="IPR039426">
    <property type="entry name" value="TonB-dep_rcpt-like"/>
</dbReference>
<evidence type="ECO:0000256" key="3">
    <source>
        <dbReference type="ARBA" id="ARBA00022452"/>
    </source>
</evidence>
<dbReference type="InterPro" id="IPR036942">
    <property type="entry name" value="Beta-barrel_TonB_sf"/>
</dbReference>
<dbReference type="RefSeq" id="WP_345337005.1">
    <property type="nucleotide sequence ID" value="NZ_BAABJZ010000102.1"/>
</dbReference>
<gene>
    <name evidence="13" type="ORF">GCM10023333_37340</name>
</gene>
<dbReference type="InterPro" id="IPR037066">
    <property type="entry name" value="Plug_dom_sf"/>
</dbReference>
<keyword evidence="13" id="KW-0675">Receptor</keyword>
<evidence type="ECO:0000313" key="13">
    <source>
        <dbReference type="EMBL" id="GAA4900060.1"/>
    </source>
</evidence>
<dbReference type="InterPro" id="IPR010100">
    <property type="entry name" value="TonB-dep_Cu_rcpt"/>
</dbReference>
<sequence>MSKKINETGRLVGLTPLALAVLTALAPTAWAQSAPADGDNERPIEVMVITTEHMELPGMIVTDPKQPRQPLPAYDGADFLKTIPGFNVNRKGGAGGDPSFRGMAGSRLGISAGGMMLHTACGGRMDPPTAYLYPEAYDRVTVIKGPQSVRYGGGNSAGMILFDKDHHQLSESGASGRISLTGASFDRHDEIVEVKVGAEQHYLDVTASNANGGHYQDGDGNKVQSSYRRNNFRGALGWTPDQDTVVELSYGLSDGEAEYADRANKARKIANENVSLLMKRRYRHDWIRNVEAQAFYSEVDHIMDQFDQGVNSGTNPVVDNYGGRLLVELTTQRHWGAAVGTDYNASRHRSRTIDPSQDNGLDDLLSKPLSSNSEFTDLGLFAEVDLYLPQGILYTGVRWDHWQADLHVAQGGSRSEELFSGFGRYELNTGGDQYYAGIGYVERAPDHWEIWKADATQSGAKAFDLAPERTTQLDLGWIHQRERYSLSASLFYSDVRDYILVESKVPVADSMLTVSRNVDATLYGGEISAVLLLSDYWSLTNTLAYTHGDNDSDNLALGQISPLEANFSLNYDSEQWAFGALWRVVAAQDRVALNQGNIAGQDFSESAGFGVLSLYGGWMPNETVMLTLGVDNLLDKAYSEHVSKSGAGNDIPGSEPLFKVTEPGRTAWVKLNYRF</sequence>
<name>A0ABP9FEN9_9GAMM</name>
<keyword evidence="6 8" id="KW-0472">Membrane</keyword>
<evidence type="ECO:0000256" key="6">
    <source>
        <dbReference type="ARBA" id="ARBA00023136"/>
    </source>
</evidence>
<dbReference type="Gene3D" id="2.40.170.20">
    <property type="entry name" value="TonB-dependent receptor, beta-barrel domain"/>
    <property type="match status" value="1"/>
</dbReference>
<dbReference type="EMBL" id="BAABJZ010000102">
    <property type="protein sequence ID" value="GAA4900060.1"/>
    <property type="molecule type" value="Genomic_DNA"/>
</dbReference>
<evidence type="ECO:0000256" key="4">
    <source>
        <dbReference type="ARBA" id="ARBA00022692"/>
    </source>
</evidence>
<comment type="caution">
    <text evidence="13">The sequence shown here is derived from an EMBL/GenBank/DDBJ whole genome shotgun (WGS) entry which is preliminary data.</text>
</comment>
<dbReference type="PROSITE" id="PS52016">
    <property type="entry name" value="TONB_DEPENDENT_REC_3"/>
    <property type="match status" value="1"/>
</dbReference>
<dbReference type="PANTHER" id="PTHR30069:SF49">
    <property type="entry name" value="OUTER MEMBRANE PROTEIN C"/>
    <property type="match status" value="1"/>
</dbReference>
<dbReference type="CDD" id="cd01347">
    <property type="entry name" value="ligand_gated_channel"/>
    <property type="match status" value="1"/>
</dbReference>